<feature type="region of interest" description="Disordered" evidence="6">
    <location>
        <begin position="153"/>
        <end position="312"/>
    </location>
</feature>
<dbReference type="STRING" id="983967.A0A1E4SU05"/>
<name>A0A1E4SU05_9ASCO</name>
<comment type="subcellular location">
    <subcellularLocation>
        <location evidence="1">Nucleus</location>
    </subcellularLocation>
</comment>
<organism evidence="7 8">
    <name type="scientific">[Candida] arabinofermentans NRRL YB-2248</name>
    <dbReference type="NCBI Taxonomy" id="983967"/>
    <lineage>
        <taxon>Eukaryota</taxon>
        <taxon>Fungi</taxon>
        <taxon>Dikarya</taxon>
        <taxon>Ascomycota</taxon>
        <taxon>Saccharomycotina</taxon>
        <taxon>Pichiomycetes</taxon>
        <taxon>Pichiales</taxon>
        <taxon>Pichiaceae</taxon>
        <taxon>Ogataea</taxon>
        <taxon>Ogataea/Candida clade</taxon>
    </lineage>
</organism>
<reference evidence="8" key="1">
    <citation type="submission" date="2016-04" db="EMBL/GenBank/DDBJ databases">
        <title>Comparative genomics of biotechnologically important yeasts.</title>
        <authorList>
            <consortium name="DOE Joint Genome Institute"/>
            <person name="Riley R."/>
            <person name="Haridas S."/>
            <person name="Wolfe K.H."/>
            <person name="Lopes M.R."/>
            <person name="Hittinger C.T."/>
            <person name="Goker M."/>
            <person name="Salamov A."/>
            <person name="Wisecaver J."/>
            <person name="Long T.M."/>
            <person name="Aerts A.L."/>
            <person name="Barry K."/>
            <person name="Choi C."/>
            <person name="Clum A."/>
            <person name="Coughlan A.Y."/>
            <person name="Deshpande S."/>
            <person name="Douglass A.P."/>
            <person name="Hanson S.J."/>
            <person name="Klenk H.-P."/>
            <person name="Labutti K."/>
            <person name="Lapidus A."/>
            <person name="Lindquist E."/>
            <person name="Lipzen A."/>
            <person name="Meier-Kolthoff J.P."/>
            <person name="Ohm R.A."/>
            <person name="Otillar R.P."/>
            <person name="Pangilinan J."/>
            <person name="Peng Y."/>
            <person name="Rokas A."/>
            <person name="Rosa C.A."/>
            <person name="Scheuner C."/>
            <person name="Sibirny A.A."/>
            <person name="Slot J.C."/>
            <person name="Stielow J.B."/>
            <person name="Sun H."/>
            <person name="Kurtzman C.P."/>
            <person name="Blackwell M."/>
            <person name="Grigoriev I.V."/>
            <person name="Jeffries T.W."/>
        </authorList>
    </citation>
    <scope>NUCLEOTIDE SEQUENCE [LARGE SCALE GENOMIC DNA]</scope>
    <source>
        <strain evidence="8">NRRL YB-2248</strain>
    </source>
</reference>
<dbReference type="GO" id="GO:0010468">
    <property type="term" value="P:regulation of gene expression"/>
    <property type="evidence" value="ECO:0007669"/>
    <property type="project" value="UniProtKB-ARBA"/>
</dbReference>
<dbReference type="GO" id="GO:0005654">
    <property type="term" value="C:nucleoplasm"/>
    <property type="evidence" value="ECO:0007669"/>
    <property type="project" value="UniProtKB-ARBA"/>
</dbReference>
<evidence type="ECO:0000256" key="2">
    <source>
        <dbReference type="ARBA" id="ARBA00022491"/>
    </source>
</evidence>
<keyword evidence="8" id="KW-1185">Reference proteome</keyword>
<dbReference type="AlphaFoldDB" id="A0A1E4SU05"/>
<evidence type="ECO:0000256" key="3">
    <source>
        <dbReference type="ARBA" id="ARBA00023015"/>
    </source>
</evidence>
<keyword evidence="5" id="KW-0539">Nucleus</keyword>
<dbReference type="EMBL" id="KV453869">
    <property type="protein sequence ID" value="ODV82996.1"/>
    <property type="molecule type" value="Genomic_DNA"/>
</dbReference>
<feature type="region of interest" description="Disordered" evidence="6">
    <location>
        <begin position="1"/>
        <end position="33"/>
    </location>
</feature>
<feature type="compositionally biased region" description="Low complexity" evidence="6">
    <location>
        <begin position="153"/>
        <end position="177"/>
    </location>
</feature>
<dbReference type="InterPro" id="IPR013907">
    <property type="entry name" value="Sds3"/>
</dbReference>
<feature type="compositionally biased region" description="Polar residues" evidence="6">
    <location>
        <begin position="303"/>
        <end position="312"/>
    </location>
</feature>
<evidence type="ECO:0000256" key="4">
    <source>
        <dbReference type="ARBA" id="ARBA00023163"/>
    </source>
</evidence>
<evidence type="ECO:0000256" key="1">
    <source>
        <dbReference type="ARBA" id="ARBA00004123"/>
    </source>
</evidence>
<gene>
    <name evidence="7" type="ORF">CANARDRAFT_30338</name>
</gene>
<protein>
    <recommendedName>
        <fullName evidence="9">Transcriptional regulatory protein SDS3</fullName>
    </recommendedName>
</protein>
<keyword evidence="2" id="KW-0678">Repressor</keyword>
<evidence type="ECO:0008006" key="9">
    <source>
        <dbReference type="Google" id="ProtNLM"/>
    </source>
</evidence>
<feature type="compositionally biased region" description="Low complexity" evidence="6">
    <location>
        <begin position="184"/>
        <end position="195"/>
    </location>
</feature>
<dbReference type="SMART" id="SM01401">
    <property type="entry name" value="Sds3"/>
    <property type="match status" value="1"/>
</dbReference>
<evidence type="ECO:0000313" key="7">
    <source>
        <dbReference type="EMBL" id="ODV82996.1"/>
    </source>
</evidence>
<dbReference type="Pfam" id="PF08598">
    <property type="entry name" value="Sds3"/>
    <property type="match status" value="1"/>
</dbReference>
<keyword evidence="4" id="KW-0804">Transcription</keyword>
<feature type="compositionally biased region" description="Gly residues" evidence="6">
    <location>
        <begin position="227"/>
        <end position="243"/>
    </location>
</feature>
<evidence type="ECO:0000313" key="8">
    <source>
        <dbReference type="Proteomes" id="UP000094801"/>
    </source>
</evidence>
<dbReference type="OrthoDB" id="70376at2759"/>
<evidence type="ECO:0000256" key="6">
    <source>
        <dbReference type="SAM" id="MobiDB-lite"/>
    </source>
</evidence>
<dbReference type="Proteomes" id="UP000094801">
    <property type="component" value="Unassembled WGS sequence"/>
</dbReference>
<evidence type="ECO:0000256" key="5">
    <source>
        <dbReference type="ARBA" id="ARBA00023242"/>
    </source>
</evidence>
<dbReference type="PANTHER" id="PTHR21964">
    <property type="entry name" value="BREAST CANCER METASTASIS-SUPPRESSOR 1"/>
    <property type="match status" value="1"/>
</dbReference>
<feature type="compositionally biased region" description="Polar residues" evidence="6">
    <location>
        <begin position="1"/>
        <end position="16"/>
    </location>
</feature>
<keyword evidence="3" id="KW-0805">Transcription regulation</keyword>
<proteinExistence type="predicted"/>
<accession>A0A1E4SU05</accession>
<sequence length="379" mass="41944">MQQPSIPQVSLQSTNMDGLGGPPLSKKDKRRQQIQTKLNKIEDQFHNDKDYYYRDSLIQLQYKLSSLHSGDNPQFLQKIKDFEEQRDCELVRLKLSEEYQVQFVNKEFKLDYDKAVEERLKIIELVKLKLHERIVRKIKQLKEDKALLDIATSSSSTTHTNSRYNNNNNGGTSSNNSKDIGYNSGFESSSSFFFPGERRSRRNHTKRYDGNSLHVSNPEDSYDSAGTGTGNGTGNGTGTGYGSGTTSRKRQKVNRNLTSNSRNSGYNSGGGGGGDNNSAGGNSTFGSHIHHGAMTGGDVSSAGEDSTSSKVVTDNPQLNEFLYGEEFLKRQEKVNTRHTSTKTSQGCSGLKPEEITEDLNFLRNAIGAIQGIKKGNGTK</sequence>